<evidence type="ECO:0000313" key="4">
    <source>
        <dbReference type="Proteomes" id="UP000292120"/>
    </source>
</evidence>
<dbReference type="GO" id="GO:0046872">
    <property type="term" value="F:metal ion binding"/>
    <property type="evidence" value="ECO:0007669"/>
    <property type="project" value="UniProtKB-KW"/>
</dbReference>
<gene>
    <name evidence="3" type="ORF">EYS42_01035</name>
</gene>
<dbReference type="PROSITE" id="PS01047">
    <property type="entry name" value="HMA_1"/>
    <property type="match status" value="1"/>
</dbReference>
<organism evidence="3 4">
    <name type="scientific">Aquabacterium lacunae</name>
    <dbReference type="NCBI Taxonomy" id="2528630"/>
    <lineage>
        <taxon>Bacteria</taxon>
        <taxon>Pseudomonadati</taxon>
        <taxon>Pseudomonadota</taxon>
        <taxon>Betaproteobacteria</taxon>
        <taxon>Burkholderiales</taxon>
        <taxon>Aquabacterium</taxon>
    </lineage>
</organism>
<dbReference type="InterPro" id="IPR036163">
    <property type="entry name" value="HMA_dom_sf"/>
</dbReference>
<dbReference type="SUPFAM" id="SSF55008">
    <property type="entry name" value="HMA, heavy metal-associated domain"/>
    <property type="match status" value="1"/>
</dbReference>
<keyword evidence="4" id="KW-1185">Reference proteome</keyword>
<dbReference type="EMBL" id="SIXI01000001">
    <property type="protein sequence ID" value="TBO34066.1"/>
    <property type="molecule type" value="Genomic_DNA"/>
</dbReference>
<reference evidence="3 4" key="1">
    <citation type="submission" date="2019-02" db="EMBL/GenBank/DDBJ databases">
        <title>Aquabacterium sp. strain KMB7.</title>
        <authorList>
            <person name="Chen W.-M."/>
        </authorList>
    </citation>
    <scope>NUCLEOTIDE SEQUENCE [LARGE SCALE GENOMIC DNA]</scope>
    <source>
        <strain evidence="3 4">KMB7</strain>
    </source>
</reference>
<dbReference type="PROSITE" id="PS50846">
    <property type="entry name" value="HMA_2"/>
    <property type="match status" value="1"/>
</dbReference>
<protein>
    <submittedName>
        <fullName evidence="3">Copper chaperone</fullName>
    </submittedName>
</protein>
<evidence type="ECO:0000259" key="2">
    <source>
        <dbReference type="PROSITE" id="PS50846"/>
    </source>
</evidence>
<dbReference type="InterPro" id="IPR006121">
    <property type="entry name" value="HMA_dom"/>
</dbReference>
<keyword evidence="1" id="KW-0479">Metal-binding</keyword>
<dbReference type="OrthoDB" id="9813965at2"/>
<name>A0A4V2JG30_9BURK</name>
<dbReference type="Gene3D" id="3.30.70.100">
    <property type="match status" value="1"/>
</dbReference>
<dbReference type="RefSeq" id="WP_130966016.1">
    <property type="nucleotide sequence ID" value="NZ_SIXI01000001.1"/>
</dbReference>
<dbReference type="AlphaFoldDB" id="A0A4V2JG30"/>
<dbReference type="Proteomes" id="UP000292120">
    <property type="component" value="Unassembled WGS sequence"/>
</dbReference>
<dbReference type="InterPro" id="IPR017969">
    <property type="entry name" value="Heavy-metal-associated_CS"/>
</dbReference>
<accession>A0A4V2JG30</accession>
<feature type="domain" description="HMA" evidence="2">
    <location>
        <begin position="3"/>
        <end position="69"/>
    </location>
</feature>
<comment type="caution">
    <text evidence="3">The sequence shown here is derived from an EMBL/GenBank/DDBJ whole genome shotgun (WGS) entry which is preliminary data.</text>
</comment>
<evidence type="ECO:0000313" key="3">
    <source>
        <dbReference type="EMBL" id="TBO34066.1"/>
    </source>
</evidence>
<dbReference type="Pfam" id="PF00403">
    <property type="entry name" value="HMA"/>
    <property type="match status" value="1"/>
</dbReference>
<proteinExistence type="predicted"/>
<sequence>MNTTHEFHVQGMSCQHCVRAVSQAVAELDPQAHVQVTLLEGKQGHVSVTTEHARASVQAAIEEEGYAVVA</sequence>
<evidence type="ECO:0000256" key="1">
    <source>
        <dbReference type="ARBA" id="ARBA00022723"/>
    </source>
</evidence>
<dbReference type="CDD" id="cd00371">
    <property type="entry name" value="HMA"/>
    <property type="match status" value="1"/>
</dbReference>